<evidence type="ECO:0000256" key="6">
    <source>
        <dbReference type="SAM" id="Coils"/>
    </source>
</evidence>
<comment type="subcellular location">
    <subcellularLocation>
        <location evidence="1">Membrane</location>
    </subcellularLocation>
</comment>
<evidence type="ECO:0000256" key="7">
    <source>
        <dbReference type="SAM" id="MobiDB-lite"/>
    </source>
</evidence>
<gene>
    <name evidence="10" type="ORF">TrRE_jg10594</name>
</gene>
<evidence type="ECO:0000256" key="1">
    <source>
        <dbReference type="ARBA" id="ARBA00004370"/>
    </source>
</evidence>
<dbReference type="InterPro" id="IPR002859">
    <property type="entry name" value="PKD/REJ-like"/>
</dbReference>
<evidence type="ECO:0000256" key="2">
    <source>
        <dbReference type="ARBA" id="ARBA00022692"/>
    </source>
</evidence>
<dbReference type="EMBL" id="BRXZ01003721">
    <property type="protein sequence ID" value="GMH60512.1"/>
    <property type="molecule type" value="Genomic_DNA"/>
</dbReference>
<feature type="compositionally biased region" description="Basic and acidic residues" evidence="7">
    <location>
        <begin position="3645"/>
        <end position="3656"/>
    </location>
</feature>
<feature type="region of interest" description="Disordered" evidence="7">
    <location>
        <begin position="3619"/>
        <end position="3656"/>
    </location>
</feature>
<keyword evidence="11" id="KW-1185">Reference proteome</keyword>
<dbReference type="GO" id="GO:0006816">
    <property type="term" value="P:calcium ion transport"/>
    <property type="evidence" value="ECO:0007669"/>
    <property type="project" value="TreeGrafter"/>
</dbReference>
<dbReference type="GO" id="GO:0005261">
    <property type="term" value="F:monoatomic cation channel activity"/>
    <property type="evidence" value="ECO:0007669"/>
    <property type="project" value="TreeGrafter"/>
</dbReference>
<dbReference type="Proteomes" id="UP001165082">
    <property type="component" value="Unassembled WGS sequence"/>
</dbReference>
<proteinExistence type="predicted"/>
<evidence type="ECO:0000313" key="10">
    <source>
        <dbReference type="EMBL" id="GMH60512.1"/>
    </source>
</evidence>
<feature type="region of interest" description="Disordered" evidence="7">
    <location>
        <begin position="2885"/>
        <end position="2909"/>
    </location>
</feature>
<organism evidence="10 11">
    <name type="scientific">Triparma retinervis</name>
    <dbReference type="NCBI Taxonomy" id="2557542"/>
    <lineage>
        <taxon>Eukaryota</taxon>
        <taxon>Sar</taxon>
        <taxon>Stramenopiles</taxon>
        <taxon>Ochrophyta</taxon>
        <taxon>Bolidophyceae</taxon>
        <taxon>Parmales</taxon>
        <taxon>Triparmaceae</taxon>
        <taxon>Triparma</taxon>
    </lineage>
</organism>
<feature type="compositionally biased region" description="Basic residues" evidence="7">
    <location>
        <begin position="3619"/>
        <end position="3629"/>
    </location>
</feature>
<evidence type="ECO:0000256" key="3">
    <source>
        <dbReference type="ARBA" id="ARBA00022737"/>
    </source>
</evidence>
<feature type="compositionally biased region" description="Acidic residues" evidence="7">
    <location>
        <begin position="2551"/>
        <end position="2577"/>
    </location>
</feature>
<dbReference type="SMART" id="SM00303">
    <property type="entry name" value="GPS"/>
    <property type="match status" value="1"/>
</dbReference>
<feature type="compositionally biased region" description="Low complexity" evidence="7">
    <location>
        <begin position="3826"/>
        <end position="3835"/>
    </location>
</feature>
<feature type="transmembrane region" description="Helical" evidence="8">
    <location>
        <begin position="3433"/>
        <end position="3455"/>
    </location>
</feature>
<dbReference type="PANTHER" id="PTHR46730">
    <property type="entry name" value="POLYCYSTIN-1"/>
    <property type="match status" value="1"/>
</dbReference>
<feature type="compositionally biased region" description="Basic and acidic residues" evidence="7">
    <location>
        <begin position="3786"/>
        <end position="3825"/>
    </location>
</feature>
<feature type="compositionally biased region" description="Low complexity" evidence="7">
    <location>
        <begin position="3969"/>
        <end position="3987"/>
    </location>
</feature>
<evidence type="ECO:0000313" key="11">
    <source>
        <dbReference type="Proteomes" id="UP001165082"/>
    </source>
</evidence>
<dbReference type="InterPro" id="IPR046338">
    <property type="entry name" value="GAIN_dom_sf"/>
</dbReference>
<keyword evidence="6" id="KW-0175">Coiled coil</keyword>
<feature type="transmembrane region" description="Helical" evidence="8">
    <location>
        <begin position="3163"/>
        <end position="3180"/>
    </location>
</feature>
<evidence type="ECO:0000259" key="9">
    <source>
        <dbReference type="Pfam" id="PF02010"/>
    </source>
</evidence>
<evidence type="ECO:0000256" key="4">
    <source>
        <dbReference type="ARBA" id="ARBA00022989"/>
    </source>
</evidence>
<keyword evidence="2 8" id="KW-0812">Transmembrane</keyword>
<feature type="transmembrane region" description="Helical" evidence="8">
    <location>
        <begin position="3200"/>
        <end position="3221"/>
    </location>
</feature>
<feature type="domain" description="PKD/REJ-like" evidence="9">
    <location>
        <begin position="2119"/>
        <end position="2530"/>
    </location>
</feature>
<feature type="compositionally biased region" description="Basic and acidic residues" evidence="7">
    <location>
        <begin position="2896"/>
        <end position="2905"/>
    </location>
</feature>
<dbReference type="GO" id="GO:0005886">
    <property type="term" value="C:plasma membrane"/>
    <property type="evidence" value="ECO:0007669"/>
    <property type="project" value="TreeGrafter"/>
</dbReference>
<dbReference type="Pfam" id="PF02010">
    <property type="entry name" value="REJ"/>
    <property type="match status" value="1"/>
</dbReference>
<feature type="region of interest" description="Disordered" evidence="7">
    <location>
        <begin position="2544"/>
        <end position="2603"/>
    </location>
</feature>
<feature type="coiled-coil region" evidence="6">
    <location>
        <begin position="3377"/>
        <end position="3412"/>
    </location>
</feature>
<accession>A0A9W7DZ61</accession>
<feature type="compositionally biased region" description="Basic and acidic residues" evidence="7">
    <location>
        <begin position="3750"/>
        <end position="3779"/>
    </location>
</feature>
<feature type="transmembrane region" description="Helical" evidence="8">
    <location>
        <begin position="3064"/>
        <end position="3084"/>
    </location>
</feature>
<evidence type="ECO:0000256" key="8">
    <source>
        <dbReference type="SAM" id="Phobius"/>
    </source>
</evidence>
<feature type="compositionally biased region" description="Low complexity" evidence="7">
    <location>
        <begin position="2579"/>
        <end position="2603"/>
    </location>
</feature>
<keyword evidence="4 8" id="KW-1133">Transmembrane helix</keyword>
<feature type="region of interest" description="Disordered" evidence="7">
    <location>
        <begin position="3749"/>
        <end position="3840"/>
    </location>
</feature>
<dbReference type="OrthoDB" id="77617at2759"/>
<name>A0A9W7DZ61_9STRA</name>
<protein>
    <recommendedName>
        <fullName evidence="9">PKD/REJ-like domain-containing protein</fullName>
    </recommendedName>
</protein>
<dbReference type="PANTHER" id="PTHR46730:SF1">
    <property type="entry name" value="PLAT DOMAIN-CONTAINING PROTEIN"/>
    <property type="match status" value="1"/>
</dbReference>
<dbReference type="Pfam" id="PF01825">
    <property type="entry name" value="GPS"/>
    <property type="match status" value="1"/>
</dbReference>
<sequence>MSNETIVDTEVFMEYVEVVFSPVVDFAPVNFTIVPANEDNIASLYLSGIEIIDTDSEDMSIFLFESTTVAFKNVIFKANGTSELMYGAIVEHDASTGELTLISFEDDHSISSSHSTGDNSTTILESSFNGTSAVDQTIEKLAHLNIIPSELEGSTFTVYSLRTDSREAVVDFEPEPNYSGSTPFFIVQTVTDGAAIVTEARPFVVKFLPIADEFDLQFPNKEILEGGSFDIRINETFPTDRDSSEELELLFIVDESDSYVLDIYLMDEAGIEIEKLDPSFEKIIDDVGLNSTNAVYRISIIGASASSDYVEVHPHHTFGGLIEVSVQATVTDTSPSSSNELVQFTSFSLTVMPQVYKTPPNIPEEIFAKEDFQLDIPITNLKLSDDDGSERMNVIVALPDSFFGPPYVKGLTIRSAHGNSSLDIDTFQFVAFDHNTIQRRAISNESETESTEILLREFMVYDSELGSSDFLFVSVEMFEHTSGSITTGCYAAINVLDEATEMTDEESFLLPFSITVEPVVDLIDLVIDRSGMRIEEDEIGYLELMNTTVIDASETLDMVILDVTSVLNSKLTDVRMVMGNETISPTQAFINGDELIVGNLTLPISTWSSFPPNLLNGEMMNAYILPTQSSPLFTTFPTVEQKEKYMNSHFFHTADADASDLKISFATQEHFSGKIDFALLYTMVDEMEGMVASVSKTFHEVLAVGVEIDGMEAFDLDKSSIAVLEDEASQLVLSGYAVIDPSEEAMFYLIEVNPSASDIKSVVATSANHEPLEVSPSMGSVDADGTLTIGGDVILENLVGFVGEGSYSVFPIRTSNTSTTLSVLANTHFSGAIECFFGSRVEDESTDDFDYSEEHSELITLFYQPVVDDFSISLDSQFAIVAEDFTSTIKVSGMQLADTDGSEVMTAYLIEEGKIDSESMVVSVTYSDGGSPLSAATGMFEYGYGVVLGEGNYKIWELDVTKPDFDLLIRTVDHFAGTISARIVVMVSDISLASTSHAGQQDTKLVVSESIDFKFTPVADTPYFTVSSSITWISLENSDEDPNDFTIRGSEISVELTDLDESETLLLSLVTSSDKIIDVTADGVSISFSENTAGQKVHVLPVAFDYLVISYAKYFSGEIPFALVATATETETGKSDEVVIDQTLVIRAVANTPTIETFLDLQPGESIQEDEEFNMIVSSYGSVDTDGSEEEMLRLYCDDLMAAPIYVDDVPIYKTNSTDWVLEYLYPDNMERYAFMDKYPKFFEIPTSVAQPVLRMHGRKDFSGDVKFSLVSVATEFDNVDGGFSVAVLEVEETVSYEPVVDPPDFEVQSKMTIAGRKTATFDQAKFDRNPFLYTAPLKVQALRLTDTDGSEELTVILVELTDGLESIYVDGEIVLPMDEKINGKNQYSILPEFAEKIQLLPEIDYSGSIQVELRATSTETATGDFAYTAGLTTLDIVGVEFSKKSVSVAEGKYTDQFSMYLATPCVDDVVVTASSLFGGVTIEPEFITFTSANYNTAQTFLIRAFNDKFMEEKYHPDTVVLDVVTTDETYGTMVLSDIEVSILDDDEAGWDLEENGANPLTFNVGERVGYIEYSFQLTCQPKYKVQIDITGMTDNLRLEYYEGLPADYEGSEPPLIEPSIGAMNITISNAPDDWKIFRTIRLTWGDDDIAVGDFSSVIHHTLRSDDTYFSDLSYFAPGDVTLNVEEDDEVAILVSTSSQAYSPVSELLTTADQGGTSLNGDKFFVSLGSEPSHDVTIGFMGFSSEFILEPESLVFTAENWDEAQKIKVSAESSNAMDRTEVISPTISSSDSAYSAVQLDSIYASVVITLDAVSPPVIGYSTFANNGGGAMVGFVGDQGYASNKAGLSGTFSCSEFLDLAVMEDKNEGRHMGDTPMCSWSSNLEMSITFGFGPTILPGDTISVKGDLLMSDWPGASLYMVASGTMLLDPPDPIKPETLIVASSSIGVCDELALDGSASTGGAGRSMTYKWRIESAWPEHDLLNITSFFDNVNSMGLNKLDGDLALPKGILKPGTDYTFRLQATNFFGAKSNAYATVTKGSLPAPLVKFLSREVSVTKSDDVTLMLDASLPNLCPDAGLTLSDMGMGFVFEETSGNLAAAGLTIDDDLENPTTIKTKNKRKLFIKSDSLEPNTQYIFRGEAYMNINNEIRSSGEIIVNVGRQPLKAVLAGGDARSTGTDQAFMLDASDSNDPDGLLSLEDMYFSWVCGRWTDEFDWNSDAEMWIGGYVKDDCTPTMQSYMVKGGQGSYEIDMPQGSLSVGVYMFSVYVSDVAGDASVVDGVSTSFTVVTVKAGEPPTVAIEAPEQEKYNANVGDYMELVSHAETKGDIVSRSWEMISGDGNPENIFYSSLDRSSMIISLGDMTPASVYVFKYTVYDNQGTDSFGEASVTLYTNAPPSSGMFSIAPDIGTVMEDSFVFTADIWQDDDLPLQYAFKYLMGVEVEGSTETALGDFTPTTSYSSLLPLGSGVNNTLTGVAYIADKYSATTRKTYPVRCIEMVLGEDVDMTEFLANKTDSLVGDALDSGDPEAAAAALGAVAGMLNSAMESEAGTGGDEDGGEDGYYYEDYGDDYDIEEEVDENAPTAAPTTPSPTEAGATASPTIAPTMAPTEDPAAVAARAALRESLLTAMMQTTEISDVSEAALESQTSVINSICKAPKELTSDAQGAALGSTGGMMEGAISAGVGASEDTSKAAAGTLGSLCDSDMLEGDTAEGERRMRGSRKLEAKFDSGELSFYDVKEIRRLAAEAALESAEQLKGAMGSLSTAMLSGSLAGMPPKTVLNKNIRLANERKSPEELGNVGLPQRKGEIKRKKPQATFDMPSNFASEAGVSDSSCIDTQANTMSKNPYEATGQALNSNMQALSLMQCAPEAEDERRRRRRRMQRLLGRREEEEDENERDSSSRRMEEDAGGYMKVEGLSKPISMVIPRNPSPDVLLNGTCSERGQVLEFQCSQGLELFNCTEGYEASIAAEIASGNNASGPVKYVDGLSFTVNFECGGPTCQWMDHSTMEWTTEGCSEVGRNDTVIVCECTHLTEFASRLQAVAAMANAVLSLAGSLTVEDILNNLVVLVTLVVLYSTFILGCIYGRYLDKKDAVRDELLTDEDVLKDIDAEKMFKDGERVFGIRVRTGALQMARDWWAALKEDHKVVSVIFGSRDKAYSRPQRLTVLLLMIMSQMFANAFLYIAKGVEEGQTADQKFTDQIIFGIGAALFSTPPAIVIGLLYKKAGRLRKVEDSISYLDEDSIPEGIKEEIIDRKDVVVSEKELIKAKAALSDTRAKLMDALRVSYFSGYESGNADVTAKDKIEFKKEYEESLAKCKKRLIDAKDILNKMVSKERDHTKERKRKVAHEINQGLTDLRGFKNILKKQLKKFKLSKEQKKKAQMARLTDEERLLIEAEEKQLKKLNAAARILYGQFSSPFKELHKKKATPKLMPSWVNYVVYFISFSWCAWCFIYVSLFSVFVNSCKECGCGLTTCVPCSSPSLETPCTDSEQAWFDAPNFSRCVSCPDSMVNKPNANIGEDWLLSLLLAMFMSFVVSSPISLFMSKALLPHIAHKYVKGKWESAAAEGASRDIFQSIKDEHAKLIVGLERKVKVKGPAGPLGTAAGGEAVLSVVVEKKTGKKKRRRKKKKAGGAVGIAPPEEGGAEGAKEKEKDSMEDVRVVEGGGEKKEKAKLDVDPLKNMKRAKVAAGKDPDSVIDDYDFGYDVDKADIETRRSYFKKEADLTRGMLVEGRNPVDDKIEGGGLDEIMDMFVEKEGEKGKEEEGKEEEFPIAKEAAALEEKVEEEVREVREEGKKEGEEEVSKKKEDEDKSGKAEKAEKEEKEEPAAQKAASPAQKKAAELVPKWRDPMTGTVVDVEKRKAYLKTSAPFKECWEGVLAKCVQSLGKSELERRVAAVAKGTGRKATPSMAFCALAECGGVVRHAVKKLELPGYREEMSLAEEVCQTSQYVKVSRKEKRTPEGKKGGKSPKGKSPQGKRGFEEASAAGAEGSEKRSSSAFWRDPVSGEVMDAQARKQHLLSSATYKSCWEEVLGKLVQSAGKGEIERSIGRVCGAVKGVSPETAFCSLAECAGQPQHSIVKLRHPGYVEEMKLAVEVCQVAQYIKVSPKKKKRSPKKGGE</sequence>
<keyword evidence="3" id="KW-0677">Repeat</keyword>
<comment type="caution">
    <text evidence="10">The sequence shown here is derived from an EMBL/GenBank/DDBJ whole genome shotgun (WGS) entry which is preliminary data.</text>
</comment>
<keyword evidence="5 8" id="KW-0472">Membrane</keyword>
<reference evidence="10" key="1">
    <citation type="submission" date="2022-07" db="EMBL/GenBank/DDBJ databases">
        <title>Genome analysis of Parmales, a sister group of diatoms, reveals the evolutionary specialization of diatoms from phago-mixotrophs to photoautotrophs.</title>
        <authorList>
            <person name="Ban H."/>
            <person name="Sato S."/>
            <person name="Yoshikawa S."/>
            <person name="Kazumasa Y."/>
            <person name="Nakamura Y."/>
            <person name="Ichinomiya M."/>
            <person name="Saitoh K."/>
            <person name="Sato N."/>
            <person name="Blanc-Mathieu R."/>
            <person name="Endo H."/>
            <person name="Kuwata A."/>
            <person name="Ogata H."/>
        </authorList>
    </citation>
    <scope>NUCLEOTIDE SEQUENCE</scope>
</reference>
<dbReference type="Gene3D" id="2.60.220.50">
    <property type="match status" value="1"/>
</dbReference>
<dbReference type="InterPro" id="IPR000203">
    <property type="entry name" value="GPS"/>
</dbReference>
<feature type="region of interest" description="Disordered" evidence="7">
    <location>
        <begin position="3949"/>
        <end position="3997"/>
    </location>
</feature>
<evidence type="ECO:0000256" key="5">
    <source>
        <dbReference type="ARBA" id="ARBA00023136"/>
    </source>
</evidence>